<keyword evidence="3" id="KW-1185">Reference proteome</keyword>
<evidence type="ECO:0000256" key="1">
    <source>
        <dbReference type="SAM" id="MobiDB-lite"/>
    </source>
</evidence>
<dbReference type="EMBL" id="CAUYUJ010006069">
    <property type="protein sequence ID" value="CAK0816008.1"/>
    <property type="molecule type" value="Genomic_DNA"/>
</dbReference>
<evidence type="ECO:0000313" key="3">
    <source>
        <dbReference type="Proteomes" id="UP001189429"/>
    </source>
</evidence>
<sequence length="136" mass="14950">MTLKRANARSVAGQDAPDTFAVQGALSSSCTRVRCSGHVHRSVTCVSGASEREASEEEEEEEEEEEAAGEQYHRRHLMARSSMTMRTRAASTERKTERATPSPSPRRPAARDREPGAARHAPRRGARQSPAPILRV</sequence>
<gene>
    <name evidence="2" type="ORF">PCOR1329_LOCUS19105</name>
</gene>
<dbReference type="PROSITE" id="PS51257">
    <property type="entry name" value="PROKAR_LIPOPROTEIN"/>
    <property type="match status" value="1"/>
</dbReference>
<reference evidence="2" key="1">
    <citation type="submission" date="2023-10" db="EMBL/GenBank/DDBJ databases">
        <authorList>
            <person name="Chen Y."/>
            <person name="Shah S."/>
            <person name="Dougan E. K."/>
            <person name="Thang M."/>
            <person name="Chan C."/>
        </authorList>
    </citation>
    <scope>NUCLEOTIDE SEQUENCE [LARGE SCALE GENOMIC DNA]</scope>
</reference>
<evidence type="ECO:0000313" key="2">
    <source>
        <dbReference type="EMBL" id="CAK0816008.1"/>
    </source>
</evidence>
<accession>A0ABN9RAR0</accession>
<organism evidence="2 3">
    <name type="scientific">Prorocentrum cordatum</name>
    <dbReference type="NCBI Taxonomy" id="2364126"/>
    <lineage>
        <taxon>Eukaryota</taxon>
        <taxon>Sar</taxon>
        <taxon>Alveolata</taxon>
        <taxon>Dinophyceae</taxon>
        <taxon>Prorocentrales</taxon>
        <taxon>Prorocentraceae</taxon>
        <taxon>Prorocentrum</taxon>
    </lineage>
</organism>
<protein>
    <submittedName>
        <fullName evidence="2">Uncharacterized protein</fullName>
    </submittedName>
</protein>
<name>A0ABN9RAR0_9DINO</name>
<feature type="region of interest" description="Disordered" evidence="1">
    <location>
        <begin position="45"/>
        <end position="136"/>
    </location>
</feature>
<feature type="compositionally biased region" description="Acidic residues" evidence="1">
    <location>
        <begin position="54"/>
        <end position="68"/>
    </location>
</feature>
<proteinExistence type="predicted"/>
<comment type="caution">
    <text evidence="2">The sequence shown here is derived from an EMBL/GenBank/DDBJ whole genome shotgun (WGS) entry which is preliminary data.</text>
</comment>
<dbReference type="Proteomes" id="UP001189429">
    <property type="component" value="Unassembled WGS sequence"/>
</dbReference>